<organism evidence="2 3">
    <name type="scientific">Portunus trituberculatus</name>
    <name type="common">Swimming crab</name>
    <name type="synonym">Neptunus trituberculatus</name>
    <dbReference type="NCBI Taxonomy" id="210409"/>
    <lineage>
        <taxon>Eukaryota</taxon>
        <taxon>Metazoa</taxon>
        <taxon>Ecdysozoa</taxon>
        <taxon>Arthropoda</taxon>
        <taxon>Crustacea</taxon>
        <taxon>Multicrustacea</taxon>
        <taxon>Malacostraca</taxon>
        <taxon>Eumalacostraca</taxon>
        <taxon>Eucarida</taxon>
        <taxon>Decapoda</taxon>
        <taxon>Pleocyemata</taxon>
        <taxon>Brachyura</taxon>
        <taxon>Eubrachyura</taxon>
        <taxon>Portunoidea</taxon>
        <taxon>Portunidae</taxon>
        <taxon>Portuninae</taxon>
        <taxon>Portunus</taxon>
    </lineage>
</organism>
<reference evidence="2 3" key="1">
    <citation type="submission" date="2019-05" db="EMBL/GenBank/DDBJ databases">
        <title>Another draft genome of Portunus trituberculatus and its Hox gene families provides insights of decapod evolution.</title>
        <authorList>
            <person name="Jeong J.-H."/>
            <person name="Song I."/>
            <person name="Kim S."/>
            <person name="Choi T."/>
            <person name="Kim D."/>
            <person name="Ryu S."/>
            <person name="Kim W."/>
        </authorList>
    </citation>
    <scope>NUCLEOTIDE SEQUENCE [LARGE SCALE GENOMIC DNA]</scope>
    <source>
        <tissue evidence="2">Muscle</tissue>
    </source>
</reference>
<keyword evidence="3" id="KW-1185">Reference proteome</keyword>
<protein>
    <submittedName>
        <fullName evidence="2">Uncharacterized protein</fullName>
    </submittedName>
</protein>
<comment type="caution">
    <text evidence="2">The sequence shown here is derived from an EMBL/GenBank/DDBJ whole genome shotgun (WGS) entry which is preliminary data.</text>
</comment>
<dbReference type="EMBL" id="VSRR010000584">
    <property type="protein sequence ID" value="MPC17381.1"/>
    <property type="molecule type" value="Genomic_DNA"/>
</dbReference>
<name>A0A5B7D7Y3_PORTR</name>
<gene>
    <name evidence="2" type="ORF">E2C01_010236</name>
</gene>
<feature type="region of interest" description="Disordered" evidence="1">
    <location>
        <begin position="1"/>
        <end position="82"/>
    </location>
</feature>
<sequence>MQGCGESRARASEAPGGVMAMGDHGTRGGVGVVTEEDTGGGLGEDVTMGGAEEEVGGEEEEKRGQGEVGTCGIRRGDGSDQLSGAKDLVTVISHPSRTIRLISVAVLRASEIPECSRPWKVRPRSCRAPANPFGFRW</sequence>
<evidence type="ECO:0000313" key="3">
    <source>
        <dbReference type="Proteomes" id="UP000324222"/>
    </source>
</evidence>
<dbReference type="AlphaFoldDB" id="A0A5B7D7Y3"/>
<accession>A0A5B7D7Y3</accession>
<evidence type="ECO:0000256" key="1">
    <source>
        <dbReference type="SAM" id="MobiDB-lite"/>
    </source>
</evidence>
<proteinExistence type="predicted"/>
<evidence type="ECO:0000313" key="2">
    <source>
        <dbReference type="EMBL" id="MPC17381.1"/>
    </source>
</evidence>
<dbReference type="Proteomes" id="UP000324222">
    <property type="component" value="Unassembled WGS sequence"/>
</dbReference>